<dbReference type="SUPFAM" id="SSF54821">
    <property type="entry name" value="Ribosomal protein S3 C-terminal domain"/>
    <property type="match status" value="1"/>
</dbReference>
<comment type="similarity">
    <text evidence="1 8">Belongs to the universal ribosomal protein uS3 family.</text>
</comment>
<dbReference type="HAMAP" id="MF_01309_B">
    <property type="entry name" value="Ribosomal_uS3_B"/>
    <property type="match status" value="1"/>
</dbReference>
<dbReference type="Gene3D" id="3.30.300.20">
    <property type="match status" value="1"/>
</dbReference>
<evidence type="ECO:0000256" key="8">
    <source>
        <dbReference type="HAMAP-Rule" id="MF_01309"/>
    </source>
</evidence>
<keyword evidence="5 8" id="KW-0687">Ribonucleoprotein</keyword>
<dbReference type="InterPro" id="IPR004044">
    <property type="entry name" value="KH_dom_type_2"/>
</dbReference>
<evidence type="ECO:0000256" key="1">
    <source>
        <dbReference type="ARBA" id="ARBA00010761"/>
    </source>
</evidence>
<dbReference type="NCBIfam" id="TIGR01009">
    <property type="entry name" value="rpsC_bact"/>
    <property type="match status" value="1"/>
</dbReference>
<comment type="subunit">
    <text evidence="8">Part of the 30S ribosomal subunit. Forms a tight complex with proteins S10 and S14.</text>
</comment>
<keyword evidence="3 8" id="KW-0694">RNA-binding</keyword>
<dbReference type="SUPFAM" id="SSF54814">
    <property type="entry name" value="Prokaryotic type KH domain (KH-domain type II)"/>
    <property type="match status" value="1"/>
</dbReference>
<reference evidence="10 11" key="1">
    <citation type="journal article" date="2015" name="Nature">
        <title>rRNA introns, odd ribosomes, and small enigmatic genomes across a large radiation of phyla.</title>
        <authorList>
            <person name="Brown C.T."/>
            <person name="Hug L.A."/>
            <person name="Thomas B.C."/>
            <person name="Sharon I."/>
            <person name="Castelle C.J."/>
            <person name="Singh A."/>
            <person name="Wilkins M.J."/>
            <person name="Williams K.H."/>
            <person name="Banfield J.F."/>
        </authorList>
    </citation>
    <scope>NUCLEOTIDE SEQUENCE [LARGE SCALE GENOMIC DNA]</scope>
</reference>
<dbReference type="AlphaFoldDB" id="A0A0G0T6Q9"/>
<evidence type="ECO:0000256" key="3">
    <source>
        <dbReference type="ARBA" id="ARBA00022884"/>
    </source>
</evidence>
<dbReference type="InterPro" id="IPR005704">
    <property type="entry name" value="Ribosomal_uS3_bac-typ"/>
</dbReference>
<keyword evidence="2 8" id="KW-0699">rRNA-binding</keyword>
<dbReference type="Gene3D" id="3.30.1140.32">
    <property type="entry name" value="Ribosomal protein S3, C-terminal domain"/>
    <property type="match status" value="1"/>
</dbReference>
<evidence type="ECO:0000256" key="5">
    <source>
        <dbReference type="ARBA" id="ARBA00023274"/>
    </source>
</evidence>
<dbReference type="PANTHER" id="PTHR11760">
    <property type="entry name" value="30S/40S RIBOSOMAL PROTEIN S3"/>
    <property type="match status" value="1"/>
</dbReference>
<dbReference type="GO" id="GO:0003735">
    <property type="term" value="F:structural constituent of ribosome"/>
    <property type="evidence" value="ECO:0007669"/>
    <property type="project" value="InterPro"/>
</dbReference>
<proteinExistence type="inferred from homology"/>
<dbReference type="GO" id="GO:0022627">
    <property type="term" value="C:cytosolic small ribosomal subunit"/>
    <property type="evidence" value="ECO:0007669"/>
    <property type="project" value="TreeGrafter"/>
</dbReference>
<name>A0A0G0T6Q9_9BACT</name>
<evidence type="ECO:0000256" key="2">
    <source>
        <dbReference type="ARBA" id="ARBA00022730"/>
    </source>
</evidence>
<gene>
    <name evidence="8" type="primary">rpsC</name>
    <name evidence="10" type="ORF">UU14_C0003G0047</name>
</gene>
<dbReference type="GO" id="GO:0019843">
    <property type="term" value="F:rRNA binding"/>
    <property type="evidence" value="ECO:0007669"/>
    <property type="project" value="UniProtKB-UniRule"/>
</dbReference>
<comment type="function">
    <text evidence="6 8">Binds the lower part of the 30S subunit head. Binds mRNA in the 70S ribosome, positioning it for translation.</text>
</comment>
<dbReference type="InterPro" id="IPR036419">
    <property type="entry name" value="Ribosomal_S3_C_sf"/>
</dbReference>
<evidence type="ECO:0000313" key="11">
    <source>
        <dbReference type="Proteomes" id="UP000034664"/>
    </source>
</evidence>
<dbReference type="InterPro" id="IPR001351">
    <property type="entry name" value="Ribosomal_uS3_C"/>
</dbReference>
<dbReference type="EMBL" id="LBZM01000003">
    <property type="protein sequence ID" value="KKR72684.1"/>
    <property type="molecule type" value="Genomic_DNA"/>
</dbReference>
<dbReference type="PANTHER" id="PTHR11760:SF19">
    <property type="entry name" value="SMALL RIBOSOMAL SUBUNIT PROTEIN US3C"/>
    <property type="match status" value="1"/>
</dbReference>
<dbReference type="GO" id="GO:0006412">
    <property type="term" value="P:translation"/>
    <property type="evidence" value="ECO:0007669"/>
    <property type="project" value="UniProtKB-UniRule"/>
</dbReference>
<evidence type="ECO:0000259" key="9">
    <source>
        <dbReference type="PROSITE" id="PS50823"/>
    </source>
</evidence>
<dbReference type="Pfam" id="PF00189">
    <property type="entry name" value="Ribosomal_S3_C"/>
    <property type="match status" value="1"/>
</dbReference>
<dbReference type="PROSITE" id="PS50823">
    <property type="entry name" value="KH_TYPE_2"/>
    <property type="match status" value="1"/>
</dbReference>
<dbReference type="Proteomes" id="UP000034664">
    <property type="component" value="Unassembled WGS sequence"/>
</dbReference>
<evidence type="ECO:0000256" key="7">
    <source>
        <dbReference type="ARBA" id="ARBA00035257"/>
    </source>
</evidence>
<organism evidence="10 11">
    <name type="scientific">Candidatus Roizmanbacteria bacterium GW2011_GWB1_40_7</name>
    <dbReference type="NCBI Taxonomy" id="1618482"/>
    <lineage>
        <taxon>Bacteria</taxon>
        <taxon>Candidatus Roizmaniibacteriota</taxon>
    </lineage>
</organism>
<feature type="domain" description="KH type-2" evidence="9">
    <location>
        <begin position="40"/>
        <end position="113"/>
    </location>
</feature>
<evidence type="ECO:0000256" key="6">
    <source>
        <dbReference type="ARBA" id="ARBA00024998"/>
    </source>
</evidence>
<dbReference type="Pfam" id="PF07650">
    <property type="entry name" value="KH_2"/>
    <property type="match status" value="1"/>
</dbReference>
<dbReference type="InterPro" id="IPR009019">
    <property type="entry name" value="KH_sf_prok-type"/>
</dbReference>
<dbReference type="FunFam" id="3.30.300.20:FF:000001">
    <property type="entry name" value="30S ribosomal protein S3"/>
    <property type="match status" value="1"/>
</dbReference>
<evidence type="ECO:0000313" key="10">
    <source>
        <dbReference type="EMBL" id="KKR72684.1"/>
    </source>
</evidence>
<dbReference type="InterPro" id="IPR004087">
    <property type="entry name" value="KH_dom"/>
</dbReference>
<dbReference type="GO" id="GO:0003729">
    <property type="term" value="F:mRNA binding"/>
    <property type="evidence" value="ECO:0007669"/>
    <property type="project" value="UniProtKB-UniRule"/>
</dbReference>
<evidence type="ECO:0000256" key="4">
    <source>
        <dbReference type="ARBA" id="ARBA00022980"/>
    </source>
</evidence>
<keyword evidence="4 8" id="KW-0689">Ribosomal protein</keyword>
<protein>
    <recommendedName>
        <fullName evidence="7 8">Small ribosomal subunit protein uS3</fullName>
    </recommendedName>
</protein>
<dbReference type="InterPro" id="IPR015946">
    <property type="entry name" value="KH_dom-like_a/b"/>
</dbReference>
<accession>A0A0G0T6Q9</accession>
<comment type="caution">
    <text evidence="10">The sequence shown here is derived from an EMBL/GenBank/DDBJ whole genome shotgun (WGS) entry which is preliminary data.</text>
</comment>
<dbReference type="CDD" id="cd02412">
    <property type="entry name" value="KH-II_30S_S3"/>
    <property type="match status" value="1"/>
</dbReference>
<dbReference type="SMART" id="SM00322">
    <property type="entry name" value="KH"/>
    <property type="match status" value="1"/>
</dbReference>
<sequence>MGQKVNPNALRLGVLHTWDSRWFSEDKKYFRKTLVEDVRLRRMLHREMQNAGLARVEIERSIRQITITLHVARPGVAIGRGGEELTKLKKEVETFLKKDGGNIKIDIRIEPVKKPDLEARLVAQMISDQIARRMHHKRVVNQAMQRVMNAGAKGVKIVLSGRIGGAEIGRVEKYAMGSVPLTTIREDVQFAIAPSLTKSGYVGVKVWVCRK</sequence>
<dbReference type="InterPro" id="IPR057258">
    <property type="entry name" value="Ribosomal_uS3"/>
</dbReference>